<keyword evidence="2" id="KW-1185">Reference proteome</keyword>
<name>A0ABW7DPL4_9FIRM</name>
<accession>A0ABW7DPL4</accession>
<dbReference type="InterPro" id="IPR021739">
    <property type="entry name" value="SaV-like"/>
</dbReference>
<dbReference type="EMBL" id="JBIEKR010000007">
    <property type="protein sequence ID" value="MFG6273324.1"/>
    <property type="molecule type" value="Genomic_DNA"/>
</dbReference>
<dbReference type="Pfam" id="PF11753">
    <property type="entry name" value="DUF3310"/>
    <property type="match status" value="1"/>
</dbReference>
<proteinExistence type="predicted"/>
<organism evidence="1 2">
    <name type="scientific">Megasphaera hexanoica</name>
    <dbReference type="NCBI Taxonomy" id="1675036"/>
    <lineage>
        <taxon>Bacteria</taxon>
        <taxon>Bacillati</taxon>
        <taxon>Bacillota</taxon>
        <taxon>Negativicutes</taxon>
        <taxon>Veillonellales</taxon>
        <taxon>Veillonellaceae</taxon>
        <taxon>Megasphaera</taxon>
    </lineage>
</organism>
<evidence type="ECO:0000313" key="1">
    <source>
        <dbReference type="EMBL" id="MFG6273324.1"/>
    </source>
</evidence>
<gene>
    <name evidence="1" type="ORF">ACGTZG_09005</name>
</gene>
<protein>
    <submittedName>
        <fullName evidence="1">DUF3310 domain-containing protein</fullName>
    </submittedName>
</protein>
<evidence type="ECO:0000313" key="2">
    <source>
        <dbReference type="Proteomes" id="UP001605989"/>
    </source>
</evidence>
<comment type="caution">
    <text evidence="1">The sequence shown here is derived from an EMBL/GenBank/DDBJ whole genome shotgun (WGS) entry which is preliminary data.</text>
</comment>
<dbReference type="Proteomes" id="UP001605989">
    <property type="component" value="Unassembled WGS sequence"/>
</dbReference>
<reference evidence="1 2" key="1">
    <citation type="submission" date="2024-10" db="EMBL/GenBank/DDBJ databases">
        <authorList>
            <person name="Sang B.-I."/>
            <person name="Prabhaharan D."/>
        </authorList>
    </citation>
    <scope>NUCLEOTIDE SEQUENCE [LARGE SCALE GENOMIC DNA]</scope>
    <source>
        <strain evidence="1 2">MH</strain>
    </source>
</reference>
<dbReference type="RefSeq" id="WP_162816232.1">
    <property type="nucleotide sequence ID" value="NZ_CP011940.1"/>
</dbReference>
<sequence>MEALEGTKKQNKNKQFIEVTKGYLNFIVSEAIHRKENKMQKEQIENKEIIELTKGYSAIIDAEDYDKVKNYHYFAVDSQGGRWVYACRKEKGKRVWLAYDVLGLSRDEVTKAGLAITYKDGNSLNCSKENLKVSTRSEITTAAFNKCSYHDAHYKECILEPILVMQDMFTKEELIGFLKGNILKYRLRMGHKDTVQKEMDKIKRYEDWLSMVQAGKRIEL</sequence>